<keyword evidence="11" id="KW-0066">ATP synthesis</keyword>
<feature type="signal peptide" evidence="13">
    <location>
        <begin position="1"/>
        <end position="30"/>
    </location>
</feature>
<evidence type="ECO:0000256" key="5">
    <source>
        <dbReference type="ARBA" id="ARBA00022692"/>
    </source>
</evidence>
<evidence type="ECO:0000256" key="3">
    <source>
        <dbReference type="ARBA" id="ARBA00022448"/>
    </source>
</evidence>
<dbReference type="InterPro" id="IPR050635">
    <property type="entry name" value="ATPase_protein_8"/>
</dbReference>
<gene>
    <name evidence="14" type="primary">ATP8</name>
</gene>
<dbReference type="GO" id="GO:0045259">
    <property type="term" value="C:proton-transporting ATP synthase complex"/>
    <property type="evidence" value="ECO:0007669"/>
    <property type="project" value="UniProtKB-KW"/>
</dbReference>
<keyword evidence="10" id="KW-0472">Membrane</keyword>
<accession>A0A0A0YSR3</accession>
<comment type="similarity">
    <text evidence="2 12">Belongs to the ATPase protein 8 family.</text>
</comment>
<evidence type="ECO:0000256" key="4">
    <source>
        <dbReference type="ARBA" id="ARBA00022547"/>
    </source>
</evidence>
<dbReference type="AlphaFoldDB" id="A0A0A0YSR3"/>
<keyword evidence="8 12" id="KW-0406">Ion transport</keyword>
<sequence>MPQLDPNPWLSTMLMAWLTLSTILQPKLLSFTSTNLPASKMQTAAKTSPWTWPWT</sequence>
<dbReference type="PANTHER" id="PTHR39937">
    <property type="entry name" value="ATP SYNTHASE PROTEIN 8"/>
    <property type="match status" value="1"/>
</dbReference>
<keyword evidence="9 12" id="KW-0496">Mitochondrion</keyword>
<dbReference type="GO" id="GO:0015986">
    <property type="term" value="P:proton motive force-driven ATP synthesis"/>
    <property type="evidence" value="ECO:0007669"/>
    <property type="project" value="InterPro"/>
</dbReference>
<keyword evidence="4 12" id="KW-0138">CF(0)</keyword>
<dbReference type="EMBL" id="KM272749">
    <property type="protein sequence ID" value="AIX11747.1"/>
    <property type="molecule type" value="Genomic_DNA"/>
</dbReference>
<evidence type="ECO:0000313" key="14">
    <source>
        <dbReference type="EMBL" id="AIX11747.1"/>
    </source>
</evidence>
<evidence type="ECO:0000256" key="7">
    <source>
        <dbReference type="ARBA" id="ARBA00022989"/>
    </source>
</evidence>
<evidence type="ECO:0000256" key="13">
    <source>
        <dbReference type="SAM" id="SignalP"/>
    </source>
</evidence>
<comment type="subcellular location">
    <subcellularLocation>
        <location evidence="1 12">Mitochondrion membrane</location>
        <topology evidence="1 12">Single-pass membrane protein</topology>
    </subcellularLocation>
</comment>
<geneLocation type="mitochondrion" evidence="14"/>
<evidence type="ECO:0000256" key="11">
    <source>
        <dbReference type="ARBA" id="ARBA00023310"/>
    </source>
</evidence>
<evidence type="ECO:0000256" key="2">
    <source>
        <dbReference type="ARBA" id="ARBA00008892"/>
    </source>
</evidence>
<reference evidence="14" key="1">
    <citation type="submission" date="2014-08" db="EMBL/GenBank/DDBJ databases">
        <title>Complete mitochondrial genome of Caprimulgus indicus.</title>
        <authorList>
            <person name="Zhou L."/>
            <person name="Zhao G."/>
        </authorList>
    </citation>
    <scope>NUCLEOTIDE SEQUENCE</scope>
</reference>
<dbReference type="GO" id="GO:0031966">
    <property type="term" value="C:mitochondrial membrane"/>
    <property type="evidence" value="ECO:0007669"/>
    <property type="project" value="UniProtKB-SubCell"/>
</dbReference>
<evidence type="ECO:0000256" key="8">
    <source>
        <dbReference type="ARBA" id="ARBA00023065"/>
    </source>
</evidence>
<keyword evidence="7" id="KW-1133">Transmembrane helix</keyword>
<proteinExistence type="inferred from homology"/>
<dbReference type="GO" id="GO:0015078">
    <property type="term" value="F:proton transmembrane transporter activity"/>
    <property type="evidence" value="ECO:0007669"/>
    <property type="project" value="InterPro"/>
</dbReference>
<evidence type="ECO:0000256" key="12">
    <source>
        <dbReference type="RuleBase" id="RU003661"/>
    </source>
</evidence>
<keyword evidence="13" id="KW-0732">Signal</keyword>
<evidence type="ECO:0000256" key="9">
    <source>
        <dbReference type="ARBA" id="ARBA00023128"/>
    </source>
</evidence>
<evidence type="ECO:0000256" key="6">
    <source>
        <dbReference type="ARBA" id="ARBA00022781"/>
    </source>
</evidence>
<evidence type="ECO:0000256" key="10">
    <source>
        <dbReference type="ARBA" id="ARBA00023136"/>
    </source>
</evidence>
<evidence type="ECO:0000256" key="1">
    <source>
        <dbReference type="ARBA" id="ARBA00004304"/>
    </source>
</evidence>
<dbReference type="PANTHER" id="PTHR39937:SF1">
    <property type="entry name" value="ATP SYNTHASE PROTEIN 8"/>
    <property type="match status" value="1"/>
</dbReference>
<organism evidence="14">
    <name type="scientific">Caprimulgus indicus</name>
    <name type="common">Indian jungle nightjar</name>
    <dbReference type="NCBI Taxonomy" id="433629"/>
    <lineage>
        <taxon>Eukaryota</taxon>
        <taxon>Metazoa</taxon>
        <taxon>Chordata</taxon>
        <taxon>Craniata</taxon>
        <taxon>Vertebrata</taxon>
        <taxon>Euteleostomi</taxon>
        <taxon>Archelosauria</taxon>
        <taxon>Archosauria</taxon>
        <taxon>Dinosauria</taxon>
        <taxon>Saurischia</taxon>
        <taxon>Theropoda</taxon>
        <taxon>Coelurosauria</taxon>
        <taxon>Aves</taxon>
        <taxon>Neognathae</taxon>
        <taxon>Neoaves</taxon>
        <taxon>Strisores</taxon>
        <taxon>Caprimulgiformes</taxon>
        <taxon>Caprimulgidae</taxon>
        <taxon>Caprimulginae</taxon>
        <taxon>Caprimulgus</taxon>
    </lineage>
</organism>
<dbReference type="InterPro" id="IPR001421">
    <property type="entry name" value="ATP8_metazoa"/>
</dbReference>
<protein>
    <recommendedName>
        <fullName evidence="12">ATP synthase complex subunit 8</fullName>
    </recommendedName>
</protein>
<keyword evidence="6 12" id="KW-0375">Hydrogen ion transport</keyword>
<keyword evidence="5 12" id="KW-0812">Transmembrane</keyword>
<feature type="chain" id="PRO_5001971727" description="ATP synthase complex subunit 8" evidence="13">
    <location>
        <begin position="31"/>
        <end position="55"/>
    </location>
</feature>
<keyword evidence="3 12" id="KW-0813">Transport</keyword>
<dbReference type="Pfam" id="PF00895">
    <property type="entry name" value="ATP-synt_8"/>
    <property type="match status" value="1"/>
</dbReference>
<name>A0A0A0YSR3_9AVES</name>